<reference evidence="4 5" key="1">
    <citation type="submission" date="2020-10" db="EMBL/GenBank/DDBJ databases">
        <title>Sequencing the genomes of 1000 actinobacteria strains.</title>
        <authorList>
            <person name="Klenk H.-P."/>
        </authorList>
    </citation>
    <scope>NUCLEOTIDE SEQUENCE [LARGE SCALE GENOMIC DNA]</scope>
    <source>
        <strain evidence="4 5">DSM 45157</strain>
    </source>
</reference>
<keyword evidence="5" id="KW-1185">Reference proteome</keyword>
<gene>
    <name evidence="4" type="ORF">H4W79_003737</name>
</gene>
<feature type="transmembrane region" description="Helical" evidence="2">
    <location>
        <begin position="13"/>
        <end position="33"/>
    </location>
</feature>
<comment type="caution">
    <text evidence="4">The sequence shown here is derived from an EMBL/GenBank/DDBJ whole genome shotgun (WGS) entry which is preliminary data.</text>
</comment>
<feature type="region of interest" description="Disordered" evidence="1">
    <location>
        <begin position="493"/>
        <end position="533"/>
    </location>
</feature>
<evidence type="ECO:0000259" key="3">
    <source>
        <dbReference type="Pfam" id="PF19993"/>
    </source>
</evidence>
<name>A0ABR9HKM5_9ACTN</name>
<evidence type="ECO:0000256" key="1">
    <source>
        <dbReference type="SAM" id="MobiDB-lite"/>
    </source>
</evidence>
<evidence type="ECO:0000313" key="5">
    <source>
        <dbReference type="Proteomes" id="UP000598217"/>
    </source>
</evidence>
<feature type="domain" description="Double-GTPase 2" evidence="3">
    <location>
        <begin position="241"/>
        <end position="469"/>
    </location>
</feature>
<accession>A0ABR9HKM5</accession>
<sequence length="533" mass="56868">MNGHSPASAASDFLVPGLIVLVPGFVVALGVVFGGDPAKVLAFLLSTLTVAASLALAFGFAVLTRVYVRAVQAVLFHGDNPRAPEPGPEDPAEFGYHGGPAWWDLAEVGSRVAVGTGPFAVLLLPHLAVQAVLVLTHLAWAWTAVAVLRLVDGGLLRYRRIRMLCPRCFEHMTYPSHECDRCGRVHRDVRPGRRGLLRRRCLCGRSMPTLLLLGAAGLGALCPHCGQGMEHRPGEARELPVALFGGTGAGKTRLTHGLYAALEHAAAGRPGARVEPADEDTRHRLGESALALSPGRRVPPTQPGRRARGLALRVTAGTRTLLLQVYDAAGEWFDRTDRTEELTYLGRTGTFVLVVDPLSVPAVWNALGAGEQRRLAGERSLTPDPERPYMQVRDEVQRQYLASGRGLWRSRLAVVITRGDLLAGTSLAPADVPAERWVREVMGLNNLLRAARSDFGSVEVFVTGAVVAPGGDPDPSLTTLLRWLLVPEAEQFTGLAGPGPAPPPLPGSVPNPGTHAARAEPAQTGPTRTGRAR</sequence>
<dbReference type="EMBL" id="JADBDY010000001">
    <property type="protein sequence ID" value="MBE1459523.1"/>
    <property type="molecule type" value="Genomic_DNA"/>
</dbReference>
<keyword evidence="2" id="KW-0472">Membrane</keyword>
<feature type="compositionally biased region" description="Pro residues" evidence="1">
    <location>
        <begin position="499"/>
        <end position="509"/>
    </location>
</feature>
<protein>
    <recommendedName>
        <fullName evidence="3">Double-GTPase 2 domain-containing protein</fullName>
    </recommendedName>
</protein>
<organism evidence="4 5">
    <name type="scientific">Nocardiopsis terrae</name>
    <dbReference type="NCBI Taxonomy" id="372655"/>
    <lineage>
        <taxon>Bacteria</taxon>
        <taxon>Bacillati</taxon>
        <taxon>Actinomycetota</taxon>
        <taxon>Actinomycetes</taxon>
        <taxon>Streptosporangiales</taxon>
        <taxon>Nocardiopsidaceae</taxon>
        <taxon>Nocardiopsis</taxon>
    </lineage>
</organism>
<dbReference type="RefSeq" id="WP_191275075.1">
    <property type="nucleotide sequence ID" value="NZ_BMXJ01000008.1"/>
</dbReference>
<dbReference type="InterPro" id="IPR045528">
    <property type="entry name" value="DO-GTPase2"/>
</dbReference>
<proteinExistence type="predicted"/>
<evidence type="ECO:0000313" key="4">
    <source>
        <dbReference type="EMBL" id="MBE1459523.1"/>
    </source>
</evidence>
<evidence type="ECO:0000256" key="2">
    <source>
        <dbReference type="SAM" id="Phobius"/>
    </source>
</evidence>
<feature type="transmembrane region" description="Helical" evidence="2">
    <location>
        <begin position="40"/>
        <end position="63"/>
    </location>
</feature>
<feature type="transmembrane region" description="Helical" evidence="2">
    <location>
        <begin position="127"/>
        <end position="151"/>
    </location>
</feature>
<keyword evidence="2" id="KW-0812">Transmembrane</keyword>
<dbReference type="Proteomes" id="UP000598217">
    <property type="component" value="Unassembled WGS sequence"/>
</dbReference>
<keyword evidence="2" id="KW-1133">Transmembrane helix</keyword>
<dbReference type="Pfam" id="PF19993">
    <property type="entry name" value="DO-GTPase2"/>
    <property type="match status" value="1"/>
</dbReference>